<keyword evidence="2" id="KW-1185">Reference proteome</keyword>
<dbReference type="Proteomes" id="UP000247727">
    <property type="component" value="Unassembled WGS sequence"/>
</dbReference>
<accession>A0A318TXL7</accession>
<sequence>MLLPNIDFIAKATGHGSVGALLIAKAPSDWEAKSAEYKILAEVRSRKIVSTARFERLALAIFNKYRPNCNENANAAIMISVGWGDSGCSLPSDIPDPLSWLFWRYLKDHLSDQHVSAKKLLEGLMKKSLELHQVDRDKNGQGVAPALRDLARQPQAGPAQGNFLLEMASLFEAGKNDIAVVELQSFCAILLATTFLFDSEADLHAALRDLFVVDGNAVSPKMAFSRWLDRLEARTGYKKDDLLWDGFVLPNFKEGLPEDRAREDLLRNPRRYRSGELVPPYFEATKCLQSLDPDFSLEEREKWNGEIEGRELGLLFVLLVANSARLIKKPGGNPDRPCQAVYDIFAPKAG</sequence>
<organism evidence="1 2">
    <name type="scientific">Rhodobacter viridis</name>
    <dbReference type="NCBI Taxonomy" id="1054202"/>
    <lineage>
        <taxon>Bacteria</taxon>
        <taxon>Pseudomonadati</taxon>
        <taxon>Pseudomonadota</taxon>
        <taxon>Alphaproteobacteria</taxon>
        <taxon>Rhodobacterales</taxon>
        <taxon>Rhodobacter group</taxon>
        <taxon>Rhodobacter</taxon>
    </lineage>
</organism>
<dbReference type="AlphaFoldDB" id="A0A318TXL7"/>
<dbReference type="OrthoDB" id="9830416at2"/>
<evidence type="ECO:0000313" key="1">
    <source>
        <dbReference type="EMBL" id="PYF08660.1"/>
    </source>
</evidence>
<comment type="caution">
    <text evidence="1">The sequence shown here is derived from an EMBL/GenBank/DDBJ whole genome shotgun (WGS) entry which is preliminary data.</text>
</comment>
<dbReference type="EMBL" id="QJTK01000012">
    <property type="protein sequence ID" value="PYF08660.1"/>
    <property type="molecule type" value="Genomic_DNA"/>
</dbReference>
<reference evidence="1 2" key="1">
    <citation type="submission" date="2018-06" db="EMBL/GenBank/DDBJ databases">
        <title>Genomic Encyclopedia of Type Strains, Phase III (KMG-III): the genomes of soil and plant-associated and newly described type strains.</title>
        <authorList>
            <person name="Whitman W."/>
        </authorList>
    </citation>
    <scope>NUCLEOTIDE SEQUENCE [LARGE SCALE GENOMIC DNA]</scope>
    <source>
        <strain evidence="1 2">JA737</strain>
    </source>
</reference>
<protein>
    <submittedName>
        <fullName evidence="1">Uncharacterized protein</fullName>
    </submittedName>
</protein>
<dbReference type="RefSeq" id="WP_146227918.1">
    <property type="nucleotide sequence ID" value="NZ_QJTK01000012.1"/>
</dbReference>
<evidence type="ECO:0000313" key="2">
    <source>
        <dbReference type="Proteomes" id="UP000247727"/>
    </source>
</evidence>
<proteinExistence type="predicted"/>
<gene>
    <name evidence="1" type="ORF">C8J30_11279</name>
</gene>
<name>A0A318TXL7_9RHOB</name>